<keyword evidence="2" id="KW-0808">Transferase</keyword>
<organism evidence="7">
    <name type="scientific">Leishmania guyanensis</name>
    <dbReference type="NCBI Taxonomy" id="5670"/>
    <lineage>
        <taxon>Eukaryota</taxon>
        <taxon>Discoba</taxon>
        <taxon>Euglenozoa</taxon>
        <taxon>Kinetoplastea</taxon>
        <taxon>Metakinetoplastina</taxon>
        <taxon>Trypanosomatida</taxon>
        <taxon>Trypanosomatidae</taxon>
        <taxon>Leishmaniinae</taxon>
        <taxon>Leishmania</taxon>
        <taxon>Leishmania guyanensis species complex</taxon>
    </lineage>
</organism>
<dbReference type="EC" id="2.3.1.48" evidence="1"/>
<evidence type="ECO:0000256" key="5">
    <source>
        <dbReference type="SAM" id="MobiDB-lite"/>
    </source>
</evidence>
<dbReference type="SUPFAM" id="SSF55729">
    <property type="entry name" value="Acyl-CoA N-acyltransferases (Nat)"/>
    <property type="match status" value="1"/>
</dbReference>
<gene>
    <name evidence="7" type="primary">LgM4147LRVhigh.18.00690.01230</name>
    <name evidence="7" type="ORF">BN36_1820160</name>
</gene>
<protein>
    <recommendedName>
        <fullName evidence="1">histone acetyltransferase</fullName>
        <ecNumber evidence="1">2.3.1.48</ecNumber>
    </recommendedName>
</protein>
<evidence type="ECO:0000313" key="7">
    <source>
        <dbReference type="EMBL" id="CCM14511.1"/>
    </source>
</evidence>
<evidence type="ECO:0000256" key="1">
    <source>
        <dbReference type="ARBA" id="ARBA00013184"/>
    </source>
</evidence>
<name>A0A1E1ITA7_LEIGU</name>
<dbReference type="PANTHER" id="PTHR14744">
    <property type="entry name" value="N-ALPHA-ACETYLTRANSFERASE 60"/>
    <property type="match status" value="1"/>
</dbReference>
<keyword evidence="3" id="KW-0156">Chromatin regulator</keyword>
<feature type="region of interest" description="Disordered" evidence="5">
    <location>
        <begin position="41"/>
        <end position="67"/>
    </location>
</feature>
<dbReference type="GO" id="GO:0004596">
    <property type="term" value="F:protein-N-terminal amino-acid acetyltransferase activity"/>
    <property type="evidence" value="ECO:0007669"/>
    <property type="project" value="InterPro"/>
</dbReference>
<evidence type="ECO:0000256" key="2">
    <source>
        <dbReference type="ARBA" id="ARBA00022679"/>
    </source>
</evidence>
<feature type="region of interest" description="Disordered" evidence="5">
    <location>
        <begin position="314"/>
        <end position="359"/>
    </location>
</feature>
<keyword evidence="6" id="KW-0812">Transmembrane</keyword>
<feature type="compositionally biased region" description="Polar residues" evidence="5">
    <location>
        <begin position="350"/>
        <end position="359"/>
    </location>
</feature>
<evidence type="ECO:0000256" key="3">
    <source>
        <dbReference type="ARBA" id="ARBA00022853"/>
    </source>
</evidence>
<dbReference type="GO" id="GO:0000139">
    <property type="term" value="C:Golgi membrane"/>
    <property type="evidence" value="ECO:0007669"/>
    <property type="project" value="TreeGrafter"/>
</dbReference>
<dbReference type="PANTHER" id="PTHR14744:SF15">
    <property type="entry name" value="N-ALPHA-ACETYLTRANSFERASE 60"/>
    <property type="match status" value="1"/>
</dbReference>
<keyword evidence="6" id="KW-1133">Transmembrane helix</keyword>
<dbReference type="EMBL" id="CALQ01000578">
    <property type="protein sequence ID" value="CCM14511.1"/>
    <property type="molecule type" value="Genomic_DNA"/>
</dbReference>
<sequence length="695" mass="75624">MPLSSTLASCAESRDTYSESVEVYRRYPAPEMVHLPIITSTTTTSTSSSSSSSVCNDTEVTTSPPESTTHISLRLRWGVQATELRRVYEIHEEAYPIRYAASYYEWLLNHDACMGLVALATQEMYRKWTERWREAKGNTTKVAAAQTAYSASTSCASAAPSVPPPVSQCSMTADAVQERTLVERTIAEQERVGALKAADRSHKGANNVLNSGEDSDAAAHTVVVGFILGQMAYARHDAGHLLSNPTAYIGSFAVDLPFQTCGVGSVLLERFITYVTQQRPLYAQDYLHYDERKLIALLADAQVKQRTAGVEKLLDGTPTSAAGGVSEGGGDGSRQETNASSDAPPPTSCAALSQSSNPTSGHSSIFKGLLSTYLPELHNWMEDRQARLRLRSCGLTEDEINAQRLRDRLAPDVLTDEEADEVRRKARRFVVQTGVRDVWLHCLPGNIKATTFYAHRGFGLHRELKGYYDINGVSYDAHLLHYVCGSDEPSALPTASAELSSTLAADTLSEMDRVVEGLEHRKAPEGEETMSTDDAAPLISVTPVSLPPLSSSSTGLRRRRGASRVREDVGLTAADYALAEAARAIIPDPTIATPAAALDVPAGKATPLTQVSLRRASWLSPRTYPMVADIILCAAEKGQEEWRRLTGPKGSDDVAGERLGWREAMREMMFFTNALGLLCAVLWLTYNVLVTGKVE</sequence>
<dbReference type="InterPro" id="IPR045141">
    <property type="entry name" value="NAA60-like"/>
</dbReference>
<dbReference type="Gene3D" id="3.40.630.30">
    <property type="match status" value="2"/>
</dbReference>
<proteinExistence type="predicted"/>
<keyword evidence="4" id="KW-0012">Acyltransferase</keyword>
<keyword evidence="6" id="KW-0472">Membrane</keyword>
<dbReference type="AlphaFoldDB" id="A0A1E1ITA7"/>
<dbReference type="InterPro" id="IPR016181">
    <property type="entry name" value="Acyl_CoA_acyltransferase"/>
</dbReference>
<dbReference type="GO" id="GO:0004402">
    <property type="term" value="F:histone acetyltransferase activity"/>
    <property type="evidence" value="ECO:0007669"/>
    <property type="project" value="TreeGrafter"/>
</dbReference>
<feature type="transmembrane region" description="Helical" evidence="6">
    <location>
        <begin position="668"/>
        <end position="686"/>
    </location>
</feature>
<evidence type="ECO:0000256" key="6">
    <source>
        <dbReference type="SAM" id="Phobius"/>
    </source>
</evidence>
<accession>A0A1E1ITA7</accession>
<reference evidence="7" key="1">
    <citation type="submission" date="2012-08" db="EMBL/GenBank/DDBJ databases">
        <title>Comparative genomics of metastatic and non-metastatic Leishmania guyanensis provides insights into polygenic factors involved in Leishmania RNA virus infection.</title>
        <authorList>
            <person name="Smith D."/>
            <person name="Hertz-Fowler C."/>
            <person name="Martin R."/>
            <person name="Dickens N."/>
            <person name="Fasel N."/>
            <person name="Falquet L."/>
            <person name="Beverley S."/>
            <person name="Zangger H."/>
            <person name="Calderon-Copete S."/>
            <person name="Mottram J."/>
            <person name="Xenarios I."/>
        </authorList>
    </citation>
    <scope>NUCLEOTIDE SEQUENCE</scope>
    <source>
        <strain evidence="7">MHOM/BR/75/M4147/SSU:IR2SAT-LUC</strain>
    </source>
</reference>
<evidence type="ECO:0000256" key="4">
    <source>
        <dbReference type="ARBA" id="ARBA00023315"/>
    </source>
</evidence>